<dbReference type="Proteomes" id="UP000800092">
    <property type="component" value="Unassembled WGS sequence"/>
</dbReference>
<evidence type="ECO:0000313" key="1">
    <source>
        <dbReference type="EMBL" id="KAF2234643.1"/>
    </source>
</evidence>
<name>A0A6A6HAY9_VIRVR</name>
<gene>
    <name evidence="1" type="ORF">EV356DRAFT_501552</name>
</gene>
<dbReference type="EMBL" id="ML991797">
    <property type="protein sequence ID" value="KAF2234643.1"/>
    <property type="molecule type" value="Genomic_DNA"/>
</dbReference>
<dbReference type="AlphaFoldDB" id="A0A6A6HAY9"/>
<sequence>MPHCLKFRLIPEIASLSPCGAHHLSSCTDRDTAPYSPPAKLLIGPLSQDSLTLAADGDGAPGRNLDALA</sequence>
<organism evidence="1 2">
    <name type="scientific">Viridothelium virens</name>
    <name type="common">Speckled blister lichen</name>
    <name type="synonym">Trypethelium virens</name>
    <dbReference type="NCBI Taxonomy" id="1048519"/>
    <lineage>
        <taxon>Eukaryota</taxon>
        <taxon>Fungi</taxon>
        <taxon>Dikarya</taxon>
        <taxon>Ascomycota</taxon>
        <taxon>Pezizomycotina</taxon>
        <taxon>Dothideomycetes</taxon>
        <taxon>Dothideomycetes incertae sedis</taxon>
        <taxon>Trypetheliales</taxon>
        <taxon>Trypetheliaceae</taxon>
        <taxon>Viridothelium</taxon>
    </lineage>
</organism>
<reference evidence="1" key="1">
    <citation type="journal article" date="2020" name="Stud. Mycol.">
        <title>101 Dothideomycetes genomes: a test case for predicting lifestyles and emergence of pathogens.</title>
        <authorList>
            <person name="Haridas S."/>
            <person name="Albert R."/>
            <person name="Binder M."/>
            <person name="Bloem J."/>
            <person name="Labutti K."/>
            <person name="Salamov A."/>
            <person name="Andreopoulos B."/>
            <person name="Baker S."/>
            <person name="Barry K."/>
            <person name="Bills G."/>
            <person name="Bluhm B."/>
            <person name="Cannon C."/>
            <person name="Castanera R."/>
            <person name="Culley D."/>
            <person name="Daum C."/>
            <person name="Ezra D."/>
            <person name="Gonzalez J."/>
            <person name="Henrissat B."/>
            <person name="Kuo A."/>
            <person name="Liang C."/>
            <person name="Lipzen A."/>
            <person name="Lutzoni F."/>
            <person name="Magnuson J."/>
            <person name="Mondo S."/>
            <person name="Nolan M."/>
            <person name="Ohm R."/>
            <person name="Pangilinan J."/>
            <person name="Park H.-J."/>
            <person name="Ramirez L."/>
            <person name="Alfaro M."/>
            <person name="Sun H."/>
            <person name="Tritt A."/>
            <person name="Yoshinaga Y."/>
            <person name="Zwiers L.-H."/>
            <person name="Turgeon B."/>
            <person name="Goodwin S."/>
            <person name="Spatafora J."/>
            <person name="Crous P."/>
            <person name="Grigoriev I."/>
        </authorList>
    </citation>
    <scope>NUCLEOTIDE SEQUENCE</scope>
    <source>
        <strain evidence="1">Tuck. ex Michener</strain>
    </source>
</reference>
<evidence type="ECO:0000313" key="2">
    <source>
        <dbReference type="Proteomes" id="UP000800092"/>
    </source>
</evidence>
<accession>A0A6A6HAY9</accession>
<keyword evidence="2" id="KW-1185">Reference proteome</keyword>
<protein>
    <submittedName>
        <fullName evidence="1">Uncharacterized protein</fullName>
    </submittedName>
</protein>
<proteinExistence type="predicted"/>